<organism evidence="1 2">
    <name type="scientific">Moniliophthora roreri (strain MCA 2997)</name>
    <name type="common">Cocoa frosty pod rot fungus</name>
    <name type="synonym">Crinipellis roreri</name>
    <dbReference type="NCBI Taxonomy" id="1381753"/>
    <lineage>
        <taxon>Eukaryota</taxon>
        <taxon>Fungi</taxon>
        <taxon>Dikarya</taxon>
        <taxon>Basidiomycota</taxon>
        <taxon>Agaricomycotina</taxon>
        <taxon>Agaricomycetes</taxon>
        <taxon>Agaricomycetidae</taxon>
        <taxon>Agaricales</taxon>
        <taxon>Marasmiineae</taxon>
        <taxon>Marasmiaceae</taxon>
        <taxon>Moniliophthora</taxon>
    </lineage>
</organism>
<proteinExistence type="predicted"/>
<keyword evidence="2" id="KW-1185">Reference proteome</keyword>
<gene>
    <name evidence="1" type="ORF">Moror_8696</name>
</gene>
<name>V2WRS4_MONRO</name>
<dbReference type="AlphaFoldDB" id="V2WRS4"/>
<comment type="caution">
    <text evidence="1">The sequence shown here is derived from an EMBL/GenBank/DDBJ whole genome shotgun (WGS) entry which is preliminary data.</text>
</comment>
<dbReference type="KEGG" id="mrr:Moror_8696"/>
<accession>V2WRS4</accession>
<evidence type="ECO:0000313" key="2">
    <source>
        <dbReference type="Proteomes" id="UP000017559"/>
    </source>
</evidence>
<dbReference type="HOGENOM" id="CLU_1510991_0_0_1"/>
<reference evidence="1 2" key="1">
    <citation type="journal article" date="2014" name="BMC Genomics">
        <title>Genome and secretome analysis of the hemibiotrophic fungal pathogen, Moniliophthora roreri, which causes frosty pod rot disease of cacao: mechanisms of the biotrophic and necrotrophic phases.</title>
        <authorList>
            <person name="Meinhardt L.W."/>
            <person name="Costa G.G.L."/>
            <person name="Thomazella D.P.T."/>
            <person name="Teixeira P.J.P.L."/>
            <person name="Carazzolle M.F."/>
            <person name="Schuster S.C."/>
            <person name="Carlson J.E."/>
            <person name="Guiltinan M.J."/>
            <person name="Mieczkowski P."/>
            <person name="Farmer A."/>
            <person name="Ramaraj T."/>
            <person name="Crozier J."/>
            <person name="Davis R.E."/>
            <person name="Shao J."/>
            <person name="Melnick R.L."/>
            <person name="Pereira G.A.G."/>
            <person name="Bailey B.A."/>
        </authorList>
    </citation>
    <scope>NUCLEOTIDE SEQUENCE [LARGE SCALE GENOMIC DNA]</scope>
    <source>
        <strain evidence="1 2">MCA 2997</strain>
    </source>
</reference>
<protein>
    <submittedName>
        <fullName evidence="1">Uncharacterized protein</fullName>
    </submittedName>
</protein>
<dbReference type="EMBL" id="AWSO01000550">
    <property type="protein sequence ID" value="ESK89563.1"/>
    <property type="molecule type" value="Genomic_DNA"/>
</dbReference>
<evidence type="ECO:0000313" key="1">
    <source>
        <dbReference type="EMBL" id="ESK89563.1"/>
    </source>
</evidence>
<sequence>MARTSACLKPDYAFYSPPSSPKQLETADTQLKLPNLPILLPLIQTLLLVLFLIKAEFQAPQSSINESSIEMLMEGLCRLPSVTQNTTLLEQTIHGIFMLTLGTWPSTRGAIPNVPANNGDEYDGGLYLVCGLAEVYRQAKGGSNSLRSDLLEFLEVFLGVQYNAVCGHNSGGSDIYGS</sequence>
<dbReference type="Proteomes" id="UP000017559">
    <property type="component" value="Unassembled WGS sequence"/>
</dbReference>